<dbReference type="SUPFAM" id="SSF89550">
    <property type="entry name" value="PHP domain-like"/>
    <property type="match status" value="1"/>
</dbReference>
<dbReference type="OrthoDB" id="9804333at2"/>
<dbReference type="PANTHER" id="PTHR42924">
    <property type="entry name" value="EXONUCLEASE"/>
    <property type="match status" value="1"/>
</dbReference>
<dbReference type="KEGG" id="cohn:KCTCHS21_53240"/>
<gene>
    <name evidence="2" type="ORF">KCTCHS21_53240</name>
</gene>
<dbReference type="InterPro" id="IPR003141">
    <property type="entry name" value="Pol/His_phosphatase_N"/>
</dbReference>
<dbReference type="InterPro" id="IPR016195">
    <property type="entry name" value="Pol/histidinol_Pase-like"/>
</dbReference>
<reference evidence="2 3" key="1">
    <citation type="submission" date="2019-01" db="EMBL/GenBank/DDBJ databases">
        <title>Complete genome sequence of Cohnella hallensis HS21 isolated from Korean fir (Abies koreana) rhizospheric soil.</title>
        <authorList>
            <person name="Jiang L."/>
            <person name="Kang S.W."/>
            <person name="Kim S."/>
            <person name="Jung J."/>
            <person name="Kim C.Y."/>
            <person name="Kim D.H."/>
            <person name="Kim S.W."/>
            <person name="Lee J."/>
        </authorList>
    </citation>
    <scope>NUCLEOTIDE SEQUENCE [LARGE SCALE GENOMIC DNA]</scope>
    <source>
        <strain evidence="2 3">HS21</strain>
    </source>
</reference>
<dbReference type="Gene3D" id="1.10.150.650">
    <property type="match status" value="1"/>
</dbReference>
<dbReference type="GO" id="GO:0035312">
    <property type="term" value="F:5'-3' DNA exonuclease activity"/>
    <property type="evidence" value="ECO:0007669"/>
    <property type="project" value="TreeGrafter"/>
</dbReference>
<accession>A0A3T1DD98</accession>
<organism evidence="2 3">
    <name type="scientific">Cohnella abietis</name>
    <dbReference type="NCBI Taxonomy" id="2507935"/>
    <lineage>
        <taxon>Bacteria</taxon>
        <taxon>Bacillati</taxon>
        <taxon>Bacillota</taxon>
        <taxon>Bacilli</taxon>
        <taxon>Bacillales</taxon>
        <taxon>Paenibacillaceae</taxon>
        <taxon>Cohnella</taxon>
    </lineage>
</organism>
<name>A0A3T1DD98_9BACL</name>
<dbReference type="InterPro" id="IPR052018">
    <property type="entry name" value="PHP_domain"/>
</dbReference>
<proteinExistence type="predicted"/>
<keyword evidence="3" id="KW-1185">Reference proteome</keyword>
<sequence length="281" mass="30950">MIDLHCHTKVSDNSFTIREVISMAKEEGVSHLAITDHDTTSGLLEAKLIGHELGVHIIPGIEISAYDYSRQTRAHILGLYVTPGHNALSELCEPMIKKRHEASYAMVERIIAAGYDISWELVESYAVGGTGVYKQHIMHALLTKGYTETIYGTLYKKLFSRGEDGAAEGIAYMKLDYVNVYDAIDAIRQAGGVPVLAHPKQFNNFAAVPAWKTAGLQGIEVLHPLHDEQAEKLSRQIAVNFGLLQTGGSDFHGFYGEREGCPLGSKSIGEEHLMRLQEKAT</sequence>
<dbReference type="InterPro" id="IPR004013">
    <property type="entry name" value="PHP_dom"/>
</dbReference>
<dbReference type="GO" id="GO:0004534">
    <property type="term" value="F:5'-3' RNA exonuclease activity"/>
    <property type="evidence" value="ECO:0007669"/>
    <property type="project" value="TreeGrafter"/>
</dbReference>
<dbReference type="AlphaFoldDB" id="A0A3T1DD98"/>
<evidence type="ECO:0000313" key="3">
    <source>
        <dbReference type="Proteomes" id="UP000289856"/>
    </source>
</evidence>
<dbReference type="EMBL" id="AP019400">
    <property type="protein sequence ID" value="BBI35925.1"/>
    <property type="molecule type" value="Genomic_DNA"/>
</dbReference>
<dbReference type="Proteomes" id="UP000289856">
    <property type="component" value="Chromosome"/>
</dbReference>
<dbReference type="PANTHER" id="PTHR42924:SF3">
    <property type="entry name" value="POLYMERASE_HISTIDINOL PHOSPHATASE N-TERMINAL DOMAIN-CONTAINING PROTEIN"/>
    <property type="match status" value="1"/>
</dbReference>
<protein>
    <submittedName>
        <fullName evidence="2">Phosphatase</fullName>
    </submittedName>
</protein>
<evidence type="ECO:0000313" key="2">
    <source>
        <dbReference type="EMBL" id="BBI35925.1"/>
    </source>
</evidence>
<dbReference type="Pfam" id="PF02811">
    <property type="entry name" value="PHP"/>
    <property type="match status" value="1"/>
</dbReference>
<dbReference type="SMART" id="SM00481">
    <property type="entry name" value="POLIIIAc"/>
    <property type="match status" value="1"/>
</dbReference>
<dbReference type="Gene3D" id="3.20.20.140">
    <property type="entry name" value="Metal-dependent hydrolases"/>
    <property type="match status" value="1"/>
</dbReference>
<dbReference type="CDD" id="cd07438">
    <property type="entry name" value="PHP_HisPPase_AMP"/>
    <property type="match status" value="1"/>
</dbReference>
<dbReference type="RefSeq" id="WP_130615000.1">
    <property type="nucleotide sequence ID" value="NZ_AP019400.1"/>
</dbReference>
<evidence type="ECO:0000259" key="1">
    <source>
        <dbReference type="SMART" id="SM00481"/>
    </source>
</evidence>
<feature type="domain" description="Polymerase/histidinol phosphatase N-terminal" evidence="1">
    <location>
        <begin position="2"/>
        <end position="67"/>
    </location>
</feature>